<dbReference type="Pfam" id="PF14655">
    <property type="entry name" value="RAB3GAP2_N"/>
    <property type="match status" value="1"/>
</dbReference>
<organism evidence="2 3">
    <name type="scientific">Acrasis kona</name>
    <dbReference type="NCBI Taxonomy" id="1008807"/>
    <lineage>
        <taxon>Eukaryota</taxon>
        <taxon>Discoba</taxon>
        <taxon>Heterolobosea</taxon>
        <taxon>Tetramitia</taxon>
        <taxon>Eutetramitia</taxon>
        <taxon>Acrasidae</taxon>
        <taxon>Acrasis</taxon>
    </lineage>
</organism>
<accession>A0AAW2Z7X0</accession>
<dbReference type="Proteomes" id="UP001431209">
    <property type="component" value="Unassembled WGS sequence"/>
</dbReference>
<feature type="non-terminal residue" evidence="2">
    <location>
        <position position="1"/>
    </location>
</feature>
<proteinExistence type="predicted"/>
<dbReference type="InterPro" id="IPR026059">
    <property type="entry name" value="Rab3GAP2"/>
</dbReference>
<dbReference type="PANTHER" id="PTHR12472:SF0">
    <property type="entry name" value="RAB3 GTPASE-ACTIVATING PROTEIN NON-CATALYTIC SUBUNIT"/>
    <property type="match status" value="1"/>
</dbReference>
<reference evidence="2 3" key="1">
    <citation type="submission" date="2024-03" db="EMBL/GenBank/DDBJ databases">
        <title>The Acrasis kona genome and developmental transcriptomes reveal deep origins of eukaryotic multicellular pathways.</title>
        <authorList>
            <person name="Sheikh S."/>
            <person name="Fu C.-J."/>
            <person name="Brown M.W."/>
            <person name="Baldauf S.L."/>
        </authorList>
    </citation>
    <scope>NUCLEOTIDE SEQUENCE [LARGE SCALE GENOMIC DNA]</scope>
    <source>
        <strain evidence="2 3">ATCC MYA-3509</strain>
    </source>
</reference>
<protein>
    <submittedName>
        <fullName evidence="2">RabGAP</fullName>
    </submittedName>
</protein>
<evidence type="ECO:0000313" key="2">
    <source>
        <dbReference type="EMBL" id="KAL0485236.1"/>
    </source>
</evidence>
<evidence type="ECO:0000259" key="1">
    <source>
        <dbReference type="Pfam" id="PF14655"/>
    </source>
</evidence>
<comment type="caution">
    <text evidence="2">The sequence shown here is derived from an EMBL/GenBank/DDBJ whole genome shotgun (WGS) entry which is preliminary data.</text>
</comment>
<feature type="domain" description="Rab3-GAP regulatory subunit N-terminal" evidence="1">
    <location>
        <begin position="35"/>
        <end position="294"/>
    </location>
</feature>
<name>A0AAW2Z7X0_9EUKA</name>
<dbReference type="PANTHER" id="PTHR12472">
    <property type="entry name" value="RAB3-GAP REGULATORY DOMAIN"/>
    <property type="match status" value="1"/>
</dbReference>
<dbReference type="AlphaFoldDB" id="A0AAW2Z7X0"/>
<dbReference type="EMBL" id="JAOPGA020001122">
    <property type="protein sequence ID" value="KAL0485236.1"/>
    <property type="molecule type" value="Genomic_DNA"/>
</dbReference>
<sequence length="299" mass="34029">NRHVSKLDLSSVQSYFDKEYSHEPNSYSYLINNKDVEISISHNCRIVAISMGSKVVILRTIDEENQKIYPIEDVCDFDGERVTSLQWAYIHHPKSNSKRKDATHFRNVLLVGSSEGYFRIFSIDGERLFEQRFHTAPLLKIKIESYLHFSRLPDHQFEGILLIYSTVVTRIEGRSFSSFIRKHVPENEVPSKPFNYVKWSLNGQDQINDVVTCAENEVSAFDIFKTKSPFVMLGAGKDPIFACYNSDNHNAHHQPSNAAEIATRVATKVSSAVFGFAKNFLWGSGPQSTESLQQNNSPT</sequence>
<gene>
    <name evidence="2" type="ORF">AKO1_004241</name>
</gene>
<keyword evidence="3" id="KW-1185">Reference proteome</keyword>
<dbReference type="InterPro" id="IPR032839">
    <property type="entry name" value="RAB3GAP_N"/>
</dbReference>
<evidence type="ECO:0000313" key="3">
    <source>
        <dbReference type="Proteomes" id="UP001431209"/>
    </source>
</evidence>